<dbReference type="Pfam" id="PF14279">
    <property type="entry name" value="HNH_5"/>
    <property type="match status" value="1"/>
</dbReference>
<dbReference type="RefSeq" id="WP_190887564.1">
    <property type="nucleotide sequence ID" value="NZ_JACWZY010000010.1"/>
</dbReference>
<dbReference type="EMBL" id="JACWZY010000010">
    <property type="protein sequence ID" value="MBD2701707.1"/>
    <property type="molecule type" value="Genomic_DNA"/>
</dbReference>
<evidence type="ECO:0000313" key="2">
    <source>
        <dbReference type="EMBL" id="MBD2701707.1"/>
    </source>
</evidence>
<accession>A0A926XW65</accession>
<dbReference type="InterPro" id="IPR029471">
    <property type="entry name" value="HNH_5"/>
</dbReference>
<sequence>MSSNEIDKGIKKCIWSNQKEPRVTFNRDVHTIPQSLGGRQICPIVCDSCNSYFGNPQSGKLSSRSH</sequence>
<comment type="caution">
    <text evidence="2">The sequence shown here is derived from an EMBL/GenBank/DDBJ whole genome shotgun (WGS) entry which is preliminary data.</text>
</comment>
<name>A0A926XW65_9BACT</name>
<protein>
    <recommendedName>
        <fullName evidence="1">HNH endonuclease 5 domain-containing protein</fullName>
    </recommendedName>
</protein>
<evidence type="ECO:0000313" key="3">
    <source>
        <dbReference type="Proteomes" id="UP000598820"/>
    </source>
</evidence>
<keyword evidence="3" id="KW-1185">Reference proteome</keyword>
<dbReference type="AlphaFoldDB" id="A0A926XW65"/>
<gene>
    <name evidence="2" type="ORF">IC229_13735</name>
</gene>
<proteinExistence type="predicted"/>
<reference evidence="2" key="1">
    <citation type="submission" date="2020-09" db="EMBL/GenBank/DDBJ databases">
        <authorList>
            <person name="Kim M.K."/>
        </authorList>
    </citation>
    <scope>NUCLEOTIDE SEQUENCE</scope>
    <source>
        <strain evidence="2">BT702</strain>
    </source>
</reference>
<evidence type="ECO:0000259" key="1">
    <source>
        <dbReference type="Pfam" id="PF14279"/>
    </source>
</evidence>
<organism evidence="2 3">
    <name type="scientific">Spirosoma profusum</name>
    <dbReference type="NCBI Taxonomy" id="2771354"/>
    <lineage>
        <taxon>Bacteria</taxon>
        <taxon>Pseudomonadati</taxon>
        <taxon>Bacteroidota</taxon>
        <taxon>Cytophagia</taxon>
        <taxon>Cytophagales</taxon>
        <taxon>Cytophagaceae</taxon>
        <taxon>Spirosoma</taxon>
    </lineage>
</organism>
<dbReference type="Proteomes" id="UP000598820">
    <property type="component" value="Unassembled WGS sequence"/>
</dbReference>
<feature type="domain" description="HNH endonuclease 5" evidence="1">
    <location>
        <begin position="13"/>
        <end position="56"/>
    </location>
</feature>